<evidence type="ECO:0000313" key="1">
    <source>
        <dbReference type="EMBL" id="RNA29136.1"/>
    </source>
</evidence>
<dbReference type="EMBL" id="REGN01002275">
    <property type="protein sequence ID" value="RNA29136.1"/>
    <property type="molecule type" value="Genomic_DNA"/>
</dbReference>
<evidence type="ECO:0000313" key="2">
    <source>
        <dbReference type="Proteomes" id="UP000276133"/>
    </source>
</evidence>
<comment type="caution">
    <text evidence="1">The sequence shown here is derived from an EMBL/GenBank/DDBJ whole genome shotgun (WGS) entry which is preliminary data.</text>
</comment>
<gene>
    <name evidence="1" type="ORF">BpHYR1_038919</name>
</gene>
<accession>A0A3M7S030</accession>
<dbReference type="AlphaFoldDB" id="A0A3M7S030"/>
<keyword evidence="2" id="KW-1185">Reference proteome</keyword>
<sequence>MKERLTLLDSLKIRSKENNFYENNQKLIERKKQFIISIKWLNSNDKFITSSLKSTKIIS</sequence>
<organism evidence="1 2">
    <name type="scientific">Brachionus plicatilis</name>
    <name type="common">Marine rotifer</name>
    <name type="synonym">Brachionus muelleri</name>
    <dbReference type="NCBI Taxonomy" id="10195"/>
    <lineage>
        <taxon>Eukaryota</taxon>
        <taxon>Metazoa</taxon>
        <taxon>Spiralia</taxon>
        <taxon>Gnathifera</taxon>
        <taxon>Rotifera</taxon>
        <taxon>Eurotatoria</taxon>
        <taxon>Monogononta</taxon>
        <taxon>Pseudotrocha</taxon>
        <taxon>Ploima</taxon>
        <taxon>Brachionidae</taxon>
        <taxon>Brachionus</taxon>
    </lineage>
</organism>
<reference evidence="1 2" key="1">
    <citation type="journal article" date="2018" name="Sci. Rep.">
        <title>Genomic signatures of local adaptation to the degree of environmental predictability in rotifers.</title>
        <authorList>
            <person name="Franch-Gras L."/>
            <person name="Hahn C."/>
            <person name="Garcia-Roger E.M."/>
            <person name="Carmona M.J."/>
            <person name="Serra M."/>
            <person name="Gomez A."/>
        </authorList>
    </citation>
    <scope>NUCLEOTIDE SEQUENCE [LARGE SCALE GENOMIC DNA]</scope>
    <source>
        <strain evidence="1">HYR1</strain>
    </source>
</reference>
<name>A0A3M7S030_BRAPC</name>
<proteinExistence type="predicted"/>
<dbReference type="Proteomes" id="UP000276133">
    <property type="component" value="Unassembled WGS sequence"/>
</dbReference>
<protein>
    <submittedName>
        <fullName evidence="1">Uncharacterized protein</fullName>
    </submittedName>
</protein>